<evidence type="ECO:0000256" key="1">
    <source>
        <dbReference type="ARBA" id="ARBA00004571"/>
    </source>
</evidence>
<dbReference type="NCBIfam" id="TIGR04057">
    <property type="entry name" value="SusC_RagA_signa"/>
    <property type="match status" value="1"/>
</dbReference>
<dbReference type="Proteomes" id="UP001162741">
    <property type="component" value="Chromosome"/>
</dbReference>
<dbReference type="Pfam" id="PF13620">
    <property type="entry name" value="CarboxypepD_reg"/>
    <property type="match status" value="1"/>
</dbReference>
<dbReference type="EMBL" id="CP107006">
    <property type="protein sequence ID" value="UYQ91794.1"/>
    <property type="molecule type" value="Genomic_DNA"/>
</dbReference>
<dbReference type="SUPFAM" id="SSF56935">
    <property type="entry name" value="Porins"/>
    <property type="match status" value="1"/>
</dbReference>
<accession>A0ABY6J0N2</accession>
<name>A0ABY6J0N2_9BACT</name>
<keyword evidence="6 7" id="KW-0998">Cell outer membrane</keyword>
<comment type="subcellular location">
    <subcellularLocation>
        <location evidence="1 7">Cell outer membrane</location>
        <topology evidence="1 7">Multi-pass membrane protein</topology>
    </subcellularLocation>
</comment>
<feature type="domain" description="TonB-dependent receptor plug" evidence="8">
    <location>
        <begin position="129"/>
        <end position="237"/>
    </location>
</feature>
<keyword evidence="3 7" id="KW-1134">Transmembrane beta strand</keyword>
<evidence type="ECO:0000313" key="9">
    <source>
        <dbReference type="EMBL" id="UYQ91794.1"/>
    </source>
</evidence>
<dbReference type="InterPro" id="IPR023997">
    <property type="entry name" value="TonB-dep_OMP_SusC/RagA_CS"/>
</dbReference>
<keyword evidence="5 7" id="KW-0472">Membrane</keyword>
<evidence type="ECO:0000256" key="2">
    <source>
        <dbReference type="ARBA" id="ARBA00022448"/>
    </source>
</evidence>
<dbReference type="InterPro" id="IPR036942">
    <property type="entry name" value="Beta-barrel_TonB_sf"/>
</dbReference>
<evidence type="ECO:0000256" key="6">
    <source>
        <dbReference type="ARBA" id="ARBA00023237"/>
    </source>
</evidence>
<evidence type="ECO:0000259" key="8">
    <source>
        <dbReference type="Pfam" id="PF07715"/>
    </source>
</evidence>
<evidence type="ECO:0000256" key="4">
    <source>
        <dbReference type="ARBA" id="ARBA00022692"/>
    </source>
</evidence>
<dbReference type="InterPro" id="IPR012910">
    <property type="entry name" value="Plug_dom"/>
</dbReference>
<gene>
    <name evidence="9" type="ORF">MKQ68_17035</name>
</gene>
<dbReference type="SUPFAM" id="SSF49464">
    <property type="entry name" value="Carboxypeptidase regulatory domain-like"/>
    <property type="match status" value="1"/>
</dbReference>
<dbReference type="Gene3D" id="2.60.40.1120">
    <property type="entry name" value="Carboxypeptidase-like, regulatory domain"/>
    <property type="match status" value="1"/>
</dbReference>
<dbReference type="InterPro" id="IPR037066">
    <property type="entry name" value="Plug_dom_sf"/>
</dbReference>
<comment type="similarity">
    <text evidence="7">Belongs to the TonB-dependent receptor family.</text>
</comment>
<keyword evidence="2 7" id="KW-0813">Transport</keyword>
<dbReference type="RefSeq" id="WP_264280163.1">
    <property type="nucleotide sequence ID" value="NZ_CP107006.1"/>
</dbReference>
<protein>
    <submittedName>
        <fullName evidence="9">TonB-dependent receptor</fullName>
    </submittedName>
</protein>
<dbReference type="InterPro" id="IPR023996">
    <property type="entry name" value="TonB-dep_OMP_SusC/RagA"/>
</dbReference>
<evidence type="ECO:0000256" key="5">
    <source>
        <dbReference type="ARBA" id="ARBA00023136"/>
    </source>
</evidence>
<dbReference type="Pfam" id="PF07715">
    <property type="entry name" value="Plug"/>
    <property type="match status" value="1"/>
</dbReference>
<keyword evidence="10" id="KW-1185">Reference proteome</keyword>
<dbReference type="PROSITE" id="PS52016">
    <property type="entry name" value="TONB_DEPENDENT_REC_3"/>
    <property type="match status" value="1"/>
</dbReference>
<evidence type="ECO:0000256" key="7">
    <source>
        <dbReference type="PROSITE-ProRule" id="PRU01360"/>
    </source>
</evidence>
<sequence length="1026" mass="113740">MSISRILNYGLGLIGLLCALSLQAQQKTVLNGVVSSEKGELLYGVSISVTAEGSKDKLSGTTNEKGAFSINTLKPGVKYNLTFSFVGYQPYLLKSFTLKADSDNSLIIRMKEAPSNLNDVVVIGYGSMKKKDLTGAVGSIKSDKITEVAATDATQILQGRIAGVMVTSQTWKPGNPSEVRIRGSRSIEGTNEPLYVVDGIPFTDAITQISPNDIESIEVLKDASATAIYGNRGANGVILITTKKGKKGKSMVEYNGYYGIQENQPMPELMDAAAFVEYSREAQRNSLGGVYDATPNRELDFKNEQLVATPYMLANMTRAWEGGAYDPSKLQSTDWLGYGLRQGVMQDHQVSVRGASENSSFFLSGEYFNNSGVVKDQDYTRYSVRLNADHEVRKGVKIGTQTVYSNSAQNAGWADIFSTYGLKSFNPLASPYGEDGETLVLFPTNNTRTPNPVTNFGKTKRLRKNDRFLGNYFTDITFLNDFNLRTNFGIDYRNVQNYDFNASNTAAAGGEAPASAANGGAKRFMYSLENILSYNKALDGGHTLYATLVQSVQADQTEAYNISVRDLPYEQQLYYNVGTALTINGVSSGFSKWSMASFMGRINYNYQGKYMATASARYDGSSVLANGRKWVMFPSLALAWRLKNEAFLQDVTFLNDLKLRAGWGKTGNAGVNPYKTQGKLNTVRYVFGETSVLGFTPAEMINPSLTWETTGQYNLGLDFSLAKNRVSGSLEVYQQNTYDLLLMRQLPTVSGFEEVLSNIGKTRNKGIELTINTINYSNNDFEWRSDWIFSANKQEIVSLYNGAKDDIANQWFIGKPVNVLYDLGFNGIWQNTEADKAAMAQYNANGATFKPGDIRPLDRQNDYKIDASDRYIIGQRDPKWTASWGNNFRYRNFDASVFMYAMVGHTIEHNLDMRFDGRYNQPKLNYWTPDNASAEYPRPLLGTASVNYLSTLNYYDGSFLRVKNISLGYSLPKQVLNTLKIDKFRVYGSVQNPFLITNFPGTDPEGASGFSEPSATTYLLGVNLTL</sequence>
<organism evidence="9 10">
    <name type="scientific">Chitinophaga horti</name>
    <dbReference type="NCBI Taxonomy" id="2920382"/>
    <lineage>
        <taxon>Bacteria</taxon>
        <taxon>Pseudomonadati</taxon>
        <taxon>Bacteroidota</taxon>
        <taxon>Chitinophagia</taxon>
        <taxon>Chitinophagales</taxon>
        <taxon>Chitinophagaceae</taxon>
        <taxon>Chitinophaga</taxon>
    </lineage>
</organism>
<evidence type="ECO:0000256" key="3">
    <source>
        <dbReference type="ARBA" id="ARBA00022452"/>
    </source>
</evidence>
<keyword evidence="9" id="KW-0675">Receptor</keyword>
<dbReference type="InterPro" id="IPR039426">
    <property type="entry name" value="TonB-dep_rcpt-like"/>
</dbReference>
<evidence type="ECO:0000313" key="10">
    <source>
        <dbReference type="Proteomes" id="UP001162741"/>
    </source>
</evidence>
<proteinExistence type="inferred from homology"/>
<reference evidence="9" key="1">
    <citation type="submission" date="2022-10" db="EMBL/GenBank/DDBJ databases">
        <title>Chitinophaga sp. nov., isolated from soil.</title>
        <authorList>
            <person name="Jeon C.O."/>
        </authorList>
    </citation>
    <scope>NUCLEOTIDE SEQUENCE</scope>
    <source>
        <strain evidence="9">R8</strain>
    </source>
</reference>
<dbReference type="Gene3D" id="2.40.170.20">
    <property type="entry name" value="TonB-dependent receptor, beta-barrel domain"/>
    <property type="match status" value="1"/>
</dbReference>
<dbReference type="NCBIfam" id="TIGR04056">
    <property type="entry name" value="OMP_RagA_SusC"/>
    <property type="match status" value="1"/>
</dbReference>
<dbReference type="Gene3D" id="2.170.130.10">
    <property type="entry name" value="TonB-dependent receptor, plug domain"/>
    <property type="match status" value="1"/>
</dbReference>
<dbReference type="InterPro" id="IPR008969">
    <property type="entry name" value="CarboxyPept-like_regulatory"/>
</dbReference>
<keyword evidence="4 7" id="KW-0812">Transmembrane</keyword>